<evidence type="ECO:0000313" key="6">
    <source>
        <dbReference type="EMBL" id="HAT3810276.1"/>
    </source>
</evidence>
<dbReference type="PANTHER" id="PTHR43585">
    <property type="entry name" value="FUMIPYRROLE BIOSYNTHESIS PROTEIN C"/>
    <property type="match status" value="1"/>
</dbReference>
<accession>A0AAN5MHS5</accession>
<dbReference type="GO" id="GO:0016874">
    <property type="term" value="F:ligase activity"/>
    <property type="evidence" value="ECO:0007669"/>
    <property type="project" value="UniProtKB-KW"/>
</dbReference>
<dbReference type="GO" id="GO:0005524">
    <property type="term" value="F:ATP binding"/>
    <property type="evidence" value="ECO:0007669"/>
    <property type="project" value="UniProtKB-UniRule"/>
</dbReference>
<dbReference type="Proteomes" id="UP000865968">
    <property type="component" value="Unassembled WGS sequence"/>
</dbReference>
<dbReference type="GO" id="GO:0046872">
    <property type="term" value="F:metal ion binding"/>
    <property type="evidence" value="ECO:0007669"/>
    <property type="project" value="InterPro"/>
</dbReference>
<proteinExistence type="predicted"/>
<dbReference type="EMBL" id="DACSWI010000011">
    <property type="protein sequence ID" value="HAT3810276.1"/>
    <property type="molecule type" value="Genomic_DNA"/>
</dbReference>
<reference evidence="6" key="2">
    <citation type="submission" date="2020-10" db="EMBL/GenBank/DDBJ databases">
        <authorList>
            <consortium name="NCBI Pathogen Detection Project"/>
        </authorList>
    </citation>
    <scope>NUCLEOTIDE SEQUENCE</scope>
    <source>
        <strain evidence="6">Morganella morganii ARLG-3209</strain>
    </source>
</reference>
<keyword evidence="1" id="KW-0436">Ligase</keyword>
<comment type="caution">
    <text evidence="6">The sequence shown here is derived from an EMBL/GenBank/DDBJ whole genome shotgun (WGS) entry which is preliminary data.</text>
</comment>
<dbReference type="InterPro" id="IPR011761">
    <property type="entry name" value="ATP-grasp"/>
</dbReference>
<dbReference type="Pfam" id="PF13535">
    <property type="entry name" value="ATP-grasp_4"/>
    <property type="match status" value="1"/>
</dbReference>
<protein>
    <submittedName>
        <fullName evidence="6">ATP-grasp domain-containing protein</fullName>
    </submittedName>
</protein>
<reference evidence="6" key="1">
    <citation type="journal article" date="2018" name="Genome Biol.">
        <title>SKESA: strategic k-mer extension for scrupulous assemblies.</title>
        <authorList>
            <person name="Souvorov A."/>
            <person name="Agarwala R."/>
            <person name="Lipman D.J."/>
        </authorList>
    </citation>
    <scope>NUCLEOTIDE SEQUENCE</scope>
    <source>
        <strain evidence="6">Morganella morganii ARLG-3209</strain>
    </source>
</reference>
<feature type="domain" description="ATP-grasp" evidence="5">
    <location>
        <begin position="118"/>
        <end position="314"/>
    </location>
</feature>
<name>A0AAN5MHS5_MORMO</name>
<evidence type="ECO:0000256" key="4">
    <source>
        <dbReference type="PROSITE-ProRule" id="PRU00409"/>
    </source>
</evidence>
<evidence type="ECO:0000259" key="5">
    <source>
        <dbReference type="PROSITE" id="PS50975"/>
    </source>
</evidence>
<evidence type="ECO:0000256" key="2">
    <source>
        <dbReference type="ARBA" id="ARBA00022741"/>
    </source>
</evidence>
<gene>
    <name evidence="6" type="ORF">I8608_003169</name>
</gene>
<dbReference type="AlphaFoldDB" id="A0AAN5MHS5"/>
<dbReference type="InterPro" id="IPR052032">
    <property type="entry name" value="ATP-dep_AA_Ligase"/>
</dbReference>
<evidence type="ECO:0000256" key="1">
    <source>
        <dbReference type="ARBA" id="ARBA00022598"/>
    </source>
</evidence>
<keyword evidence="3 4" id="KW-0067">ATP-binding</keyword>
<organism evidence="6 7">
    <name type="scientific">Morganella morganii</name>
    <name type="common">Proteus morganii</name>
    <dbReference type="NCBI Taxonomy" id="582"/>
    <lineage>
        <taxon>Bacteria</taxon>
        <taxon>Pseudomonadati</taxon>
        <taxon>Pseudomonadota</taxon>
        <taxon>Gammaproteobacteria</taxon>
        <taxon>Enterobacterales</taxon>
        <taxon>Morganellaceae</taxon>
        <taxon>Morganella</taxon>
    </lineage>
</organism>
<evidence type="ECO:0000256" key="3">
    <source>
        <dbReference type="ARBA" id="ARBA00022840"/>
    </source>
</evidence>
<dbReference type="Gene3D" id="3.30.470.20">
    <property type="entry name" value="ATP-grasp fold, B domain"/>
    <property type="match status" value="1"/>
</dbReference>
<evidence type="ECO:0000313" key="7">
    <source>
        <dbReference type="Proteomes" id="UP000865968"/>
    </source>
</evidence>
<dbReference type="SUPFAM" id="SSF56059">
    <property type="entry name" value="Glutathione synthetase ATP-binding domain-like"/>
    <property type="match status" value="1"/>
</dbReference>
<dbReference type="PANTHER" id="PTHR43585:SF2">
    <property type="entry name" value="ATP-GRASP ENZYME FSQD"/>
    <property type="match status" value="1"/>
</dbReference>
<sequence>MMENKYVLIVDPFSSGAVFANRIRTLFGYDVVALITNQALPSAVMATFRQEDYSAVFSYHSLGRTVQDIESVIGRAPDFIVCGSEPGVLIFDKLCYHWGLRPNVPARSTARRDKYLMQQQLMLDGVRCIPHYQSGDLAHILHWCKENPFDEYVIKPVNSFGTDGVLFCKNTAEITHAFHSLINTTDYAGNNNTVVLVEQKIHGTEYVADAVSCDGNHFIVNIFRYVKQEINGVPVYHQMVTEPVDEHPVLISYVKEVLDSLGIRNGASHNEVIMSDGGPVLVESGARMHGGLGPQLAEECNSHSLIDLSLLARIAPREFENKIQTPPVLKKYAAEYFLSSPQSGVLNTLNIESQCSFLESYGFCVCKYRPGDWLEKTTDLVTSYGRIVLFNSDKTKLIADVRVITELEKKGMLMTLRYPPA</sequence>
<dbReference type="NCBIfam" id="NF005543">
    <property type="entry name" value="PRK07206.1"/>
    <property type="match status" value="1"/>
</dbReference>
<keyword evidence="2 4" id="KW-0547">Nucleotide-binding</keyword>
<dbReference type="PROSITE" id="PS50975">
    <property type="entry name" value="ATP_GRASP"/>
    <property type="match status" value="1"/>
</dbReference>